<sequence length="184" mass="20029">MIHPSAEIASSAKIGKRTKIWHHAQIRENVLIGSDCIISKGVYIDKDSQIGNTVKIQNYTSVYHQTVIEDGVFIGPYVCVTNDKFPRSTTNEGKLKTDGDWKSHITIIKQGASIGAGSILLPGLTIGEFSLVGAGSLVTRDVPSHALIYGSPARIVGFVCRCGNHISRGQQKPKILWCIECLKK</sequence>
<organism evidence="3 4">
    <name type="scientific">Candidatus Daviesbacteria bacterium RIFCSPLOWO2_01_FULL_40_24</name>
    <dbReference type="NCBI Taxonomy" id="1797787"/>
    <lineage>
        <taxon>Bacteria</taxon>
        <taxon>Candidatus Daviesiibacteriota</taxon>
    </lineage>
</organism>
<protein>
    <recommendedName>
        <fullName evidence="5">N-acetyltransferase</fullName>
    </recommendedName>
</protein>
<dbReference type="GO" id="GO:0016740">
    <property type="term" value="F:transferase activity"/>
    <property type="evidence" value="ECO:0007669"/>
    <property type="project" value="UniProtKB-KW"/>
</dbReference>
<evidence type="ECO:0000256" key="2">
    <source>
        <dbReference type="ARBA" id="ARBA00022737"/>
    </source>
</evidence>
<dbReference type="PANTHER" id="PTHR43300">
    <property type="entry name" value="ACETYLTRANSFERASE"/>
    <property type="match status" value="1"/>
</dbReference>
<dbReference type="AlphaFoldDB" id="A0A1F5MJH2"/>
<dbReference type="PROSITE" id="PS00101">
    <property type="entry name" value="HEXAPEP_TRANSFERASES"/>
    <property type="match status" value="1"/>
</dbReference>
<evidence type="ECO:0000313" key="3">
    <source>
        <dbReference type="EMBL" id="OGE65450.1"/>
    </source>
</evidence>
<proteinExistence type="predicted"/>
<dbReference type="InterPro" id="IPR050179">
    <property type="entry name" value="Trans_hexapeptide_repeat"/>
</dbReference>
<comment type="caution">
    <text evidence="3">The sequence shown here is derived from an EMBL/GenBank/DDBJ whole genome shotgun (WGS) entry which is preliminary data.</text>
</comment>
<gene>
    <name evidence="3" type="ORF">A3B49_01005</name>
</gene>
<evidence type="ECO:0000256" key="1">
    <source>
        <dbReference type="ARBA" id="ARBA00022679"/>
    </source>
</evidence>
<name>A0A1F5MJH2_9BACT</name>
<dbReference type="InterPro" id="IPR018357">
    <property type="entry name" value="Hexapep_transf_CS"/>
</dbReference>
<dbReference type="Pfam" id="PF00132">
    <property type="entry name" value="Hexapep"/>
    <property type="match status" value="2"/>
</dbReference>
<dbReference type="SUPFAM" id="SSF51161">
    <property type="entry name" value="Trimeric LpxA-like enzymes"/>
    <property type="match status" value="1"/>
</dbReference>
<dbReference type="PANTHER" id="PTHR43300:SF4">
    <property type="entry name" value="ACYL-[ACYL-CARRIER-PROTEIN]--UDP-N-ACETYLGLUCOSAMINE O-ACYLTRANSFERASE"/>
    <property type="match status" value="1"/>
</dbReference>
<evidence type="ECO:0008006" key="5">
    <source>
        <dbReference type="Google" id="ProtNLM"/>
    </source>
</evidence>
<accession>A0A1F5MJH2</accession>
<dbReference type="InterPro" id="IPR011004">
    <property type="entry name" value="Trimer_LpxA-like_sf"/>
</dbReference>
<dbReference type="Gene3D" id="2.160.10.10">
    <property type="entry name" value="Hexapeptide repeat proteins"/>
    <property type="match status" value="1"/>
</dbReference>
<dbReference type="CDD" id="cd03358">
    <property type="entry name" value="LbH_WxcM_N_like"/>
    <property type="match status" value="1"/>
</dbReference>
<evidence type="ECO:0000313" key="4">
    <source>
        <dbReference type="Proteomes" id="UP000178017"/>
    </source>
</evidence>
<dbReference type="Proteomes" id="UP000178017">
    <property type="component" value="Unassembled WGS sequence"/>
</dbReference>
<dbReference type="EMBL" id="MFDO01000018">
    <property type="protein sequence ID" value="OGE65450.1"/>
    <property type="molecule type" value="Genomic_DNA"/>
</dbReference>
<keyword evidence="1" id="KW-0808">Transferase</keyword>
<dbReference type="InterPro" id="IPR001451">
    <property type="entry name" value="Hexapep"/>
</dbReference>
<reference evidence="3 4" key="1">
    <citation type="journal article" date="2016" name="Nat. Commun.">
        <title>Thousands of microbial genomes shed light on interconnected biogeochemical processes in an aquifer system.</title>
        <authorList>
            <person name="Anantharaman K."/>
            <person name="Brown C.T."/>
            <person name="Hug L.A."/>
            <person name="Sharon I."/>
            <person name="Castelle C.J."/>
            <person name="Probst A.J."/>
            <person name="Thomas B.C."/>
            <person name="Singh A."/>
            <person name="Wilkins M.J."/>
            <person name="Karaoz U."/>
            <person name="Brodie E.L."/>
            <person name="Williams K.H."/>
            <person name="Hubbard S.S."/>
            <person name="Banfield J.F."/>
        </authorList>
    </citation>
    <scope>NUCLEOTIDE SEQUENCE [LARGE SCALE GENOMIC DNA]</scope>
</reference>
<keyword evidence="2" id="KW-0677">Repeat</keyword>
<dbReference type="Pfam" id="PF14602">
    <property type="entry name" value="Hexapep_2"/>
    <property type="match status" value="1"/>
</dbReference>